<gene>
    <name evidence="2" type="ORF">Mal15_05380</name>
</gene>
<evidence type="ECO:0000256" key="1">
    <source>
        <dbReference type="SAM" id="MobiDB-lite"/>
    </source>
</evidence>
<feature type="region of interest" description="Disordered" evidence="1">
    <location>
        <begin position="1"/>
        <end position="21"/>
    </location>
</feature>
<reference evidence="2 3" key="1">
    <citation type="submission" date="2019-02" db="EMBL/GenBank/DDBJ databases">
        <title>Planctomycetal bacteria perform biofilm scaping via a novel small molecule.</title>
        <authorList>
            <person name="Jeske O."/>
            <person name="Boedeker C."/>
            <person name="Wiegand S."/>
            <person name="Breitling P."/>
            <person name="Kallscheuer N."/>
            <person name="Jogler M."/>
            <person name="Rohde M."/>
            <person name="Petersen J."/>
            <person name="Medema M.H."/>
            <person name="Surup F."/>
            <person name="Jogler C."/>
        </authorList>
    </citation>
    <scope>NUCLEOTIDE SEQUENCE [LARGE SCALE GENOMIC DNA]</scope>
    <source>
        <strain evidence="2 3">Mal15</strain>
    </source>
</reference>
<evidence type="ECO:0000313" key="2">
    <source>
        <dbReference type="EMBL" id="QEF96510.1"/>
    </source>
</evidence>
<dbReference type="Gene3D" id="2.20.25.10">
    <property type="match status" value="1"/>
</dbReference>
<dbReference type="KEGG" id="smam:Mal15_05380"/>
<evidence type="ECO:0000313" key="3">
    <source>
        <dbReference type="Proteomes" id="UP000321353"/>
    </source>
</evidence>
<dbReference type="SUPFAM" id="SSF158997">
    <property type="entry name" value="Trm112p-like"/>
    <property type="match status" value="1"/>
</dbReference>
<name>A0A5B9M908_9BACT</name>
<proteinExistence type="predicted"/>
<accession>A0A5B9M908</accession>
<protein>
    <recommendedName>
        <fullName evidence="4">Trm112p-like protein</fullName>
    </recommendedName>
</protein>
<dbReference type="EMBL" id="CP036264">
    <property type="protein sequence ID" value="QEF96510.1"/>
    <property type="molecule type" value="Genomic_DNA"/>
</dbReference>
<evidence type="ECO:0008006" key="4">
    <source>
        <dbReference type="Google" id="ProtNLM"/>
    </source>
</evidence>
<dbReference type="AlphaFoldDB" id="A0A5B9M908"/>
<dbReference type="Proteomes" id="UP000321353">
    <property type="component" value="Chromosome"/>
</dbReference>
<sequence>MVQPDEKGPATPAQPFDCPGATFPKIGFDPRQLEQYPRRNPKKMLDEKLLSLIQCPISGQSLQISPAAVIADLNEKIARRQVRDASDQLVESALDQGLTTADGARLYPVRGGIPTLIADAAIELEQG</sequence>
<organism evidence="2 3">
    <name type="scientific">Stieleria maiorica</name>
    <dbReference type="NCBI Taxonomy" id="2795974"/>
    <lineage>
        <taxon>Bacteria</taxon>
        <taxon>Pseudomonadati</taxon>
        <taxon>Planctomycetota</taxon>
        <taxon>Planctomycetia</taxon>
        <taxon>Pirellulales</taxon>
        <taxon>Pirellulaceae</taxon>
        <taxon>Stieleria</taxon>
    </lineage>
</organism>
<keyword evidence="3" id="KW-1185">Reference proteome</keyword>